<comment type="caution">
    <text evidence="2">The sequence shown here is derived from an EMBL/GenBank/DDBJ whole genome shotgun (WGS) entry which is preliminary data.</text>
</comment>
<proteinExistence type="predicted"/>
<sequence>MVRKIQNFLPLEKVKTYQMKTIISVVVVFFVFFFNTATMAQSYMAGVDEFIEYNNINMANAQSGNTYEDIEGSPFLYGDFVVGQVKLNNGKYYKGELRYDNYKQNLEFKNEKGEVLEVLTPEKITSVVLDEITLKYVLTDSQGQFFRQLVGGGYSLLALDEAEYQDPKPARPYVEATPAKFIVKSPVYFIFSAADGLVELKNKKSLTTVYPEKVKEIGNFLKREKIKFTSQEDLVKLVEYLNTL</sequence>
<protein>
    <submittedName>
        <fullName evidence="2">Uncharacterized protein</fullName>
    </submittedName>
</protein>
<evidence type="ECO:0000256" key="1">
    <source>
        <dbReference type="SAM" id="Phobius"/>
    </source>
</evidence>
<feature type="transmembrane region" description="Helical" evidence="1">
    <location>
        <begin position="21"/>
        <end position="44"/>
    </location>
</feature>
<keyword evidence="1" id="KW-0812">Transmembrane</keyword>
<dbReference type="STRING" id="1544798.LH29_18700"/>
<dbReference type="Proteomes" id="UP000032544">
    <property type="component" value="Unassembled WGS sequence"/>
</dbReference>
<gene>
    <name evidence="2" type="ORF">LH29_18700</name>
</gene>
<organism evidence="2 3">
    <name type="scientific">Draconibacterium sediminis</name>
    <dbReference type="NCBI Taxonomy" id="1544798"/>
    <lineage>
        <taxon>Bacteria</taxon>
        <taxon>Pseudomonadati</taxon>
        <taxon>Bacteroidota</taxon>
        <taxon>Bacteroidia</taxon>
        <taxon>Marinilabiliales</taxon>
        <taxon>Prolixibacteraceae</taxon>
        <taxon>Draconibacterium</taxon>
    </lineage>
</organism>
<accession>A0A0D8J9V7</accession>
<keyword evidence="3" id="KW-1185">Reference proteome</keyword>
<keyword evidence="1" id="KW-1133">Transmembrane helix</keyword>
<evidence type="ECO:0000313" key="3">
    <source>
        <dbReference type="Proteomes" id="UP000032544"/>
    </source>
</evidence>
<name>A0A0D8J9V7_9BACT</name>
<reference evidence="2 3" key="1">
    <citation type="submission" date="2014-09" db="EMBL/GenBank/DDBJ databases">
        <title>Draft Genome Sequence of Draconibacterium sp. JN14CK-3.</title>
        <authorList>
            <person name="Dong C."/>
            <person name="Lai Q."/>
            <person name="Shao Z."/>
        </authorList>
    </citation>
    <scope>NUCLEOTIDE SEQUENCE [LARGE SCALE GENOMIC DNA]</scope>
    <source>
        <strain evidence="2 3">JN14CK-3</strain>
    </source>
</reference>
<evidence type="ECO:0000313" key="2">
    <source>
        <dbReference type="EMBL" id="KJF42578.1"/>
    </source>
</evidence>
<dbReference type="AlphaFoldDB" id="A0A0D8J9V7"/>
<dbReference type="EMBL" id="JRHC01000005">
    <property type="protein sequence ID" value="KJF42578.1"/>
    <property type="molecule type" value="Genomic_DNA"/>
</dbReference>
<keyword evidence="1" id="KW-0472">Membrane</keyword>